<gene>
    <name evidence="3" type="ORF">W59_06503</name>
</gene>
<dbReference type="PANTHER" id="PTHR48207">
    <property type="entry name" value="SUCCINATE--HYDROXYMETHYLGLUTARATE COA-TRANSFERASE"/>
    <property type="match status" value="1"/>
</dbReference>
<dbReference type="InterPro" id="IPR003673">
    <property type="entry name" value="CoA-Trfase_fam_III"/>
</dbReference>
<dbReference type="EMBL" id="AJJH01000024">
    <property type="protein sequence ID" value="EID80835.1"/>
    <property type="molecule type" value="Genomic_DNA"/>
</dbReference>
<dbReference type="PANTHER" id="PTHR48207:SF3">
    <property type="entry name" value="SUCCINATE--HYDROXYMETHYLGLUTARATE COA-TRANSFERASE"/>
    <property type="match status" value="1"/>
</dbReference>
<dbReference type="Proteomes" id="UP000006447">
    <property type="component" value="Unassembled WGS sequence"/>
</dbReference>
<evidence type="ECO:0000313" key="4">
    <source>
        <dbReference type="Proteomes" id="UP000006447"/>
    </source>
</evidence>
<organism evidence="3 4">
    <name type="scientific">Rhodococcus opacus RKJ300 = JCM 13270</name>
    <dbReference type="NCBI Taxonomy" id="1165867"/>
    <lineage>
        <taxon>Bacteria</taxon>
        <taxon>Bacillati</taxon>
        <taxon>Actinomycetota</taxon>
        <taxon>Actinomycetes</taxon>
        <taxon>Mycobacteriales</taxon>
        <taxon>Nocardiaceae</taxon>
        <taxon>Rhodococcus</taxon>
    </lineage>
</organism>
<name>I0WWR9_RHOOP</name>
<dbReference type="Gene3D" id="3.30.1540.10">
    <property type="entry name" value="formyl-coa transferase, domain 3"/>
    <property type="match status" value="1"/>
</dbReference>
<evidence type="ECO:0000313" key="3">
    <source>
        <dbReference type="EMBL" id="EID80835.1"/>
    </source>
</evidence>
<dbReference type="Gene3D" id="3.40.50.10540">
    <property type="entry name" value="Crotonobetainyl-coa:carnitine coa-transferase, domain 1"/>
    <property type="match status" value="1"/>
</dbReference>
<comment type="caution">
    <text evidence="3">The sequence shown here is derived from an EMBL/GenBank/DDBJ whole genome shotgun (WGS) entry which is preliminary data.</text>
</comment>
<dbReference type="AlphaFoldDB" id="I0WWR9"/>
<evidence type="ECO:0000256" key="2">
    <source>
        <dbReference type="SAM" id="MobiDB-lite"/>
    </source>
</evidence>
<dbReference type="Pfam" id="PF02515">
    <property type="entry name" value="CoA_transf_3"/>
    <property type="match status" value="1"/>
</dbReference>
<dbReference type="InterPro" id="IPR050483">
    <property type="entry name" value="CoA-transferase_III_domain"/>
</dbReference>
<accession>I0WWR9</accession>
<keyword evidence="1 3" id="KW-0808">Transferase</keyword>
<feature type="region of interest" description="Disordered" evidence="2">
    <location>
        <begin position="365"/>
        <end position="384"/>
    </location>
</feature>
<evidence type="ECO:0000256" key="1">
    <source>
        <dbReference type="ARBA" id="ARBA00022679"/>
    </source>
</evidence>
<dbReference type="PATRIC" id="fig|1165867.3.peg.1325"/>
<dbReference type="InterPro" id="IPR044855">
    <property type="entry name" value="CoA-Trfase_III_dom3_sf"/>
</dbReference>
<reference evidence="3 4" key="1">
    <citation type="journal article" date="2012" name="J. Bacteriol.">
        <title>Draft genome sequence of the nitrophenol-degrading actinomycete Rhodococcus imtechensis RKJ300.</title>
        <authorList>
            <person name="Vikram S."/>
            <person name="Kumar S."/>
            <person name="Subramanian S."/>
            <person name="Raghava G.P."/>
        </authorList>
    </citation>
    <scope>NUCLEOTIDE SEQUENCE [LARGE SCALE GENOMIC DNA]</scope>
    <source>
        <strain evidence="3 4">RKJ300</strain>
    </source>
</reference>
<dbReference type="SUPFAM" id="SSF89796">
    <property type="entry name" value="CoA-transferase family III (CaiB/BaiF)"/>
    <property type="match status" value="1"/>
</dbReference>
<protein>
    <submittedName>
        <fullName evidence="3">Transferase</fullName>
    </submittedName>
</protein>
<dbReference type="GO" id="GO:0008410">
    <property type="term" value="F:CoA-transferase activity"/>
    <property type="evidence" value="ECO:0007669"/>
    <property type="project" value="TreeGrafter"/>
</dbReference>
<proteinExistence type="predicted"/>
<dbReference type="RefSeq" id="WP_007296518.1">
    <property type="nucleotide sequence ID" value="NZ_AJJH01000024.1"/>
</dbReference>
<sequence length="384" mass="40882">MSRSLESAGSASLDGLLIADFGRVLAGPYATMLLADLGADVVKIERAGVGDDTRQWGPPWVGDESTYFQSVNRNKRSFAWDLRDPADLQQARELTARADVVVENFLPGTMDRLGLGYDAVREINPDVVYCSVTGFGGQNDLPGYDLLIQAVGGLMSITGPEPGVPTKVGVAVVDIITGLHAAVGILAALRHRDRTGEGQRVEVNLLSSLLSALANQTSGYVGAGVVPQAMGNRHPSIAPYEVFRTGDRPLVLAVGNNRQFASLVEVLGVPELADDERYATNTQRVAHREQLVRDITAALSAGSADEWFEKLTAQGVPCGPLNDIADAVALAERLGLNPVVEIDDPRRDRPVRQVANPIRLSATPASYRSAPPLLGEDTPAVSTC</sequence>
<dbReference type="InterPro" id="IPR023606">
    <property type="entry name" value="CoA-Trfase_III_dom_1_sf"/>
</dbReference>